<protein>
    <submittedName>
        <fullName evidence="2">Uncharacterized protein</fullName>
    </submittedName>
</protein>
<sequence length="397" mass="45848">MSNDKLSKATMELYVRQLLRLYKSGKETMQWDPKEFIARIQYPNKYDDANLQKVYGVQNSDMIAELMRLYKSKESLILTLNALCKMVKNRFRDAFGYYNAVRKVLSKQNKSEKLDNELTPEEEKKYISYEELMSVPQKVKKILMDTYGEVFLSNNELSKLTKAKSLAYLRLVFDYVTLYLNVHYPLRLVWPTVYLRPVDAGNYLQGTKLHLNNFKNVRLMGAQVIDLDGSTINLIAQFLHFLINSLGQTPTKLLWRVYNNSPGEYDSNNGFSSTLSKLFVKYNGKPMSMNMIRHIVESHLIQSPTYAKLTNREKHDLHAKLLHSTFAANTSYNKIANRSTAPEVSEEAPDFSYEPTPQPPSPAKPQTCSKARRERIFHGDFTPTGSDKSLEIEIFEK</sequence>
<reference evidence="2 3" key="1">
    <citation type="submission" date="2013-11" db="EMBL/GenBank/DDBJ databases">
        <title>The Genome Sequence of Phytophthora parasitica P1976.</title>
        <authorList>
            <consortium name="The Broad Institute Genomics Platform"/>
            <person name="Russ C."/>
            <person name="Tyler B."/>
            <person name="Panabieres F."/>
            <person name="Shan W."/>
            <person name="Tripathy S."/>
            <person name="Grunwald N."/>
            <person name="Machado M."/>
            <person name="Johnson C.S."/>
            <person name="Walker B."/>
            <person name="Young S."/>
            <person name="Zeng Q."/>
            <person name="Gargeya S."/>
            <person name="Fitzgerald M."/>
            <person name="Haas B."/>
            <person name="Abouelleil A."/>
            <person name="Allen A.W."/>
            <person name="Alvarado L."/>
            <person name="Arachchi H.M."/>
            <person name="Berlin A.M."/>
            <person name="Chapman S.B."/>
            <person name="Gainer-Dewar J."/>
            <person name="Goldberg J."/>
            <person name="Griggs A."/>
            <person name="Gujja S."/>
            <person name="Hansen M."/>
            <person name="Howarth C."/>
            <person name="Imamovic A."/>
            <person name="Ireland A."/>
            <person name="Larimer J."/>
            <person name="McCowan C."/>
            <person name="Murphy C."/>
            <person name="Pearson M."/>
            <person name="Poon T.W."/>
            <person name="Priest M."/>
            <person name="Roberts A."/>
            <person name="Saif S."/>
            <person name="Shea T."/>
            <person name="Sisk P."/>
            <person name="Sykes S."/>
            <person name="Wortman J."/>
            <person name="Nusbaum C."/>
            <person name="Birren B."/>
        </authorList>
    </citation>
    <scope>NUCLEOTIDE SEQUENCE [LARGE SCALE GENOMIC DNA]</scope>
    <source>
        <strain evidence="2 3">P1976</strain>
    </source>
</reference>
<dbReference type="OrthoDB" id="100135at2759"/>
<feature type="region of interest" description="Disordered" evidence="1">
    <location>
        <begin position="338"/>
        <end position="397"/>
    </location>
</feature>
<accession>A0A081AU67</accession>
<gene>
    <name evidence="2" type="ORF">F444_03431</name>
</gene>
<evidence type="ECO:0000313" key="2">
    <source>
        <dbReference type="EMBL" id="ETO82428.1"/>
    </source>
</evidence>
<feature type="compositionally biased region" description="Basic and acidic residues" evidence="1">
    <location>
        <begin position="388"/>
        <end position="397"/>
    </location>
</feature>
<dbReference type="Proteomes" id="UP000028582">
    <property type="component" value="Unassembled WGS sequence"/>
</dbReference>
<proteinExistence type="predicted"/>
<evidence type="ECO:0000313" key="3">
    <source>
        <dbReference type="Proteomes" id="UP000028582"/>
    </source>
</evidence>
<name>A0A081AU67_PHYNI</name>
<organism evidence="2 3">
    <name type="scientific">Phytophthora nicotianae P1976</name>
    <dbReference type="NCBI Taxonomy" id="1317066"/>
    <lineage>
        <taxon>Eukaryota</taxon>
        <taxon>Sar</taxon>
        <taxon>Stramenopiles</taxon>
        <taxon>Oomycota</taxon>
        <taxon>Peronosporomycetes</taxon>
        <taxon>Peronosporales</taxon>
        <taxon>Peronosporaceae</taxon>
        <taxon>Phytophthora</taxon>
    </lineage>
</organism>
<comment type="caution">
    <text evidence="2">The sequence shown here is derived from an EMBL/GenBank/DDBJ whole genome shotgun (WGS) entry which is preliminary data.</text>
</comment>
<evidence type="ECO:0000256" key="1">
    <source>
        <dbReference type="SAM" id="MobiDB-lite"/>
    </source>
</evidence>
<dbReference type="AlphaFoldDB" id="A0A081AU67"/>
<dbReference type="EMBL" id="ANJA01000699">
    <property type="protein sequence ID" value="ETO82428.1"/>
    <property type="molecule type" value="Genomic_DNA"/>
</dbReference>